<dbReference type="InterPro" id="IPR006073">
    <property type="entry name" value="GTP-bd"/>
</dbReference>
<dbReference type="Gene3D" id="3.40.50.300">
    <property type="entry name" value="P-loop containing nucleotide triphosphate hydrolases"/>
    <property type="match status" value="1"/>
</dbReference>
<feature type="domain" description="B box-type" evidence="3">
    <location>
        <begin position="350"/>
        <end position="392"/>
    </location>
</feature>
<evidence type="ECO:0000256" key="2">
    <source>
        <dbReference type="SAM" id="Coils"/>
    </source>
</evidence>
<gene>
    <name evidence="5" type="ORF">MCOR_1221</name>
</gene>
<dbReference type="Gene3D" id="4.10.830.40">
    <property type="match status" value="1"/>
</dbReference>
<accession>A0A6J7ZV32</accession>
<dbReference type="PANTHER" id="PTHR32046:SF14">
    <property type="match status" value="1"/>
</dbReference>
<dbReference type="EMBL" id="CACVKT020000214">
    <property type="protein sequence ID" value="CAC5357655.1"/>
    <property type="molecule type" value="Genomic_DNA"/>
</dbReference>
<dbReference type="Proteomes" id="UP000507470">
    <property type="component" value="Unassembled WGS sequence"/>
</dbReference>
<dbReference type="PROSITE" id="PS50119">
    <property type="entry name" value="ZF_BBOX"/>
    <property type="match status" value="3"/>
</dbReference>
<name>A0A6J7ZV32_MYTCO</name>
<dbReference type="SUPFAM" id="SSF49265">
    <property type="entry name" value="Fibronectin type III"/>
    <property type="match status" value="1"/>
</dbReference>
<keyword evidence="2" id="KW-0175">Coiled coil</keyword>
<feature type="coiled-coil region" evidence="2">
    <location>
        <begin position="1179"/>
        <end position="1213"/>
    </location>
</feature>
<organism evidence="5 6">
    <name type="scientific">Mytilus coruscus</name>
    <name type="common">Sea mussel</name>
    <dbReference type="NCBI Taxonomy" id="42192"/>
    <lineage>
        <taxon>Eukaryota</taxon>
        <taxon>Metazoa</taxon>
        <taxon>Spiralia</taxon>
        <taxon>Lophotrochozoa</taxon>
        <taxon>Mollusca</taxon>
        <taxon>Bivalvia</taxon>
        <taxon>Autobranchia</taxon>
        <taxon>Pteriomorphia</taxon>
        <taxon>Mytilida</taxon>
        <taxon>Mytiloidea</taxon>
        <taxon>Mytilidae</taxon>
        <taxon>Mytilinae</taxon>
        <taxon>Mytilus</taxon>
    </lineage>
</organism>
<dbReference type="Gene3D" id="2.60.40.10">
    <property type="entry name" value="Immunoglobulins"/>
    <property type="match status" value="1"/>
</dbReference>
<dbReference type="OrthoDB" id="6103492at2759"/>
<reference evidence="5 6" key="1">
    <citation type="submission" date="2020-06" db="EMBL/GenBank/DDBJ databases">
        <authorList>
            <person name="Li R."/>
            <person name="Bekaert M."/>
        </authorList>
    </citation>
    <scope>NUCLEOTIDE SEQUENCE [LARGE SCALE GENOMIC DNA]</scope>
    <source>
        <strain evidence="6">wild</strain>
    </source>
</reference>
<evidence type="ECO:0000259" key="4">
    <source>
        <dbReference type="PROSITE" id="PS50853"/>
    </source>
</evidence>
<dbReference type="SUPFAM" id="SSF52540">
    <property type="entry name" value="P-loop containing nucleoside triphosphate hydrolases"/>
    <property type="match status" value="1"/>
</dbReference>
<feature type="domain" description="B box-type" evidence="3">
    <location>
        <begin position="566"/>
        <end position="616"/>
    </location>
</feature>
<dbReference type="CDD" id="cd00063">
    <property type="entry name" value="FN3"/>
    <property type="match status" value="1"/>
</dbReference>
<dbReference type="InterPro" id="IPR003961">
    <property type="entry name" value="FN3_dom"/>
</dbReference>
<dbReference type="Pfam" id="PF01926">
    <property type="entry name" value="MMR_HSR1"/>
    <property type="match status" value="1"/>
</dbReference>
<dbReference type="InterPro" id="IPR027417">
    <property type="entry name" value="P-loop_NTPase"/>
</dbReference>
<evidence type="ECO:0008006" key="7">
    <source>
        <dbReference type="Google" id="ProtNLM"/>
    </source>
</evidence>
<evidence type="ECO:0000259" key="3">
    <source>
        <dbReference type="PROSITE" id="PS50119"/>
    </source>
</evidence>
<feature type="domain" description="Fibronectin type-III" evidence="4">
    <location>
        <begin position="654"/>
        <end position="752"/>
    </location>
</feature>
<dbReference type="CDD" id="cd19757">
    <property type="entry name" value="Bbox1"/>
    <property type="match status" value="1"/>
</dbReference>
<keyword evidence="1" id="KW-0479">Metal-binding</keyword>
<dbReference type="PANTHER" id="PTHR32046">
    <property type="entry name" value="G DOMAIN-CONTAINING PROTEIN"/>
    <property type="match status" value="1"/>
</dbReference>
<dbReference type="GO" id="GO:0005525">
    <property type="term" value="F:GTP binding"/>
    <property type="evidence" value="ECO:0007669"/>
    <property type="project" value="InterPro"/>
</dbReference>
<keyword evidence="1" id="KW-0863">Zinc-finger</keyword>
<keyword evidence="6" id="KW-1185">Reference proteome</keyword>
<dbReference type="PROSITE" id="PS50853">
    <property type="entry name" value="FN3"/>
    <property type="match status" value="1"/>
</dbReference>
<dbReference type="InterPro" id="IPR036116">
    <property type="entry name" value="FN3_sf"/>
</dbReference>
<dbReference type="InterPro" id="IPR013783">
    <property type="entry name" value="Ig-like_fold"/>
</dbReference>
<dbReference type="InterPro" id="IPR000315">
    <property type="entry name" value="Znf_B-box"/>
</dbReference>
<evidence type="ECO:0000313" key="6">
    <source>
        <dbReference type="Proteomes" id="UP000507470"/>
    </source>
</evidence>
<sequence length="1317" mass="151831">MVVDPSRVTSTCVTLIDHIYSTNSTSLINVPVQYYAPGDHYPVGCIVNKFAKIIKDKSDSHFEIKYRNFKTFNDENEHAPVDTERVKNKYQPELYTDEICKSKFQREYFHKKKDTENYKKYRNILVRSAKSKYFIDGIDNDKNCKILWRHLKDMNSISKQEIDILTDEGTVLIHKNDIANCLNDHFSTVDEHAPVVTERVKNKYQPELYTDEICKSKFQREYFHKKKDTENYKNYRNILVRSAKAKYFIDGIDNDKNCKILWRHLKDMNSISKQEIDILTDEGTVLIHKNDIANCLNDHFSTVGEEKKTERTTYLKYINPNFTLEEEFGTNMETEKKTGFLPTINYCEPCYENHHTVDPENMCEECEEYLCESCTNVHCSQKHNKGHTIKPVPRPISCDPCSTNDKHKIATAFCLDCEEPEPLCDDCADQHKLMKKTKNHKMSMDKFTLNLKLKIREEEIERSVQDIDESLGDQTPANNDQNTISVKGKGLTVASCVQHAVSNERHNIIPAFKPQCEPCQNRGKPTPAAYFCYDCEERYCETCTKKHNTSKNTKNHCIGDIPLGTEYTNTCGPCKYNDKITEASHFCDTCEENLCEGCMSSHRSQKMARNHRIKPFQSEFQHQDDPNKNNWVNKEEQERIYDSTPTVEEHRTEKPGKPYVTEEVNKSDHVILKWEHAHRLTEDEFYQIVMKQHPDGKWKVFQTQKPCIHRILTVDGLKAETSYIFKVRVANDITGEEDIFSTESDVITTGESPAFRIMKRSEKIEEGSPAVYRLPIKEVSKSRNVGSQTRKFILGSPGNNTKEKTIMIVGATGSGKSTLINGMANYVMGVTWEDPFRFTLIHLENCEQERVGNEALSQTEWITCYTICSDVASRIEYTINFIDTPGFGDTRGLQQDAKIVSQIRDLFTAKDSKGVATLDAVCFILKAPDARLTTTQKYIFESILALFGNDIKNNICTLVTFADGQKPPVLAALEALDGTPLPCETFFPFNNSALYVDNRTDSLGSLSPFFWEMGMKSCDDFFRSLLGLQTKSLLLTSEVLTKRQKLENTILHLQEEIDLGLSKINLLEQEVKIFTKYKRQIRDNEKFEYEVEESKMEKVDISGQGIHTTTCLICNFTCHNSCAYANDSDKANCCAMGDGGNCTVCPKNCHWNQHSNVPYIFKWYTHKVKKTYSEMKDKYQQAHQRKMSQEDILEEMHEEIKILEVAIQIKVEEITEYGNRLKEIALRPDPLSTVQYIELMIESEMREKKSGFNQRVETLEQCKKRAEIGKSFQIFEHRLRDTRASIKASTTGDDTSFGKDNRSLFNKVKDKFKQLVF</sequence>
<dbReference type="SMART" id="SM00336">
    <property type="entry name" value="BBOX"/>
    <property type="match status" value="4"/>
</dbReference>
<dbReference type="GO" id="GO:0008270">
    <property type="term" value="F:zinc ion binding"/>
    <property type="evidence" value="ECO:0007669"/>
    <property type="project" value="UniProtKB-KW"/>
</dbReference>
<keyword evidence="1" id="KW-0862">Zinc</keyword>
<proteinExistence type="predicted"/>
<evidence type="ECO:0000256" key="1">
    <source>
        <dbReference type="PROSITE-ProRule" id="PRU00024"/>
    </source>
</evidence>
<evidence type="ECO:0000313" key="5">
    <source>
        <dbReference type="EMBL" id="CAC5357655.1"/>
    </source>
</evidence>
<protein>
    <recommendedName>
        <fullName evidence="7">Fibronectin type-III domain-containing protein</fullName>
    </recommendedName>
</protein>
<feature type="domain" description="B box-type" evidence="3">
    <location>
        <begin position="516"/>
        <end position="561"/>
    </location>
</feature>